<keyword evidence="2" id="KW-0393">Immunoglobulin domain</keyword>
<feature type="domain" description="Ig-like" evidence="5">
    <location>
        <begin position="2665"/>
        <end position="2761"/>
    </location>
</feature>
<feature type="domain" description="Ig-like" evidence="5">
    <location>
        <begin position="2153"/>
        <end position="2234"/>
    </location>
</feature>
<dbReference type="InterPro" id="IPR050964">
    <property type="entry name" value="Striated_Muscle_Regulatory"/>
</dbReference>
<reference evidence="7" key="1">
    <citation type="submission" date="2022-12" db="EMBL/GenBank/DDBJ databases">
        <title>Genome assemblies of Blomia tropicalis.</title>
        <authorList>
            <person name="Cui Y."/>
        </authorList>
    </citation>
    <scope>NUCLEOTIDE SEQUENCE</scope>
    <source>
        <tissue evidence="7">Adult mites</tissue>
    </source>
</reference>
<evidence type="ECO:0008006" key="9">
    <source>
        <dbReference type="Google" id="ProtNLM"/>
    </source>
</evidence>
<feature type="domain" description="Ig-like" evidence="5">
    <location>
        <begin position="1443"/>
        <end position="1535"/>
    </location>
</feature>
<dbReference type="EMBL" id="JAPWDV010000001">
    <property type="protein sequence ID" value="KAJ6222590.1"/>
    <property type="molecule type" value="Genomic_DNA"/>
</dbReference>
<dbReference type="SMART" id="SM00406">
    <property type="entry name" value="IGv"/>
    <property type="match status" value="6"/>
</dbReference>
<feature type="domain" description="Ig-like" evidence="5">
    <location>
        <begin position="933"/>
        <end position="1026"/>
    </location>
</feature>
<evidence type="ECO:0000256" key="4">
    <source>
        <dbReference type="SAM" id="Phobius"/>
    </source>
</evidence>
<keyword evidence="4" id="KW-0812">Transmembrane</keyword>
<feature type="domain" description="Ig-like" evidence="5">
    <location>
        <begin position="357"/>
        <end position="461"/>
    </location>
</feature>
<feature type="domain" description="Ig-like" evidence="5">
    <location>
        <begin position="2535"/>
        <end position="2624"/>
    </location>
</feature>
<feature type="domain" description="Fibronectin type-III" evidence="6">
    <location>
        <begin position="149"/>
        <end position="256"/>
    </location>
</feature>
<dbReference type="InterPro" id="IPR036116">
    <property type="entry name" value="FN3_sf"/>
</dbReference>
<dbReference type="CDD" id="cd00096">
    <property type="entry name" value="Ig"/>
    <property type="match status" value="12"/>
</dbReference>
<feature type="transmembrane region" description="Helical" evidence="4">
    <location>
        <begin position="3116"/>
        <end position="3138"/>
    </location>
</feature>
<dbReference type="InterPro" id="IPR003598">
    <property type="entry name" value="Ig_sub2"/>
</dbReference>
<feature type="domain" description="Ig-like" evidence="5">
    <location>
        <begin position="2629"/>
        <end position="2662"/>
    </location>
</feature>
<feature type="domain" description="Ig-like" evidence="5">
    <location>
        <begin position="1352"/>
        <end position="1427"/>
    </location>
</feature>
<dbReference type="OMA" id="RIYRVQP"/>
<feature type="domain" description="Ig-like" evidence="5">
    <location>
        <begin position="1536"/>
        <end position="1613"/>
    </location>
</feature>
<feature type="domain" description="Ig-like" evidence="5">
    <location>
        <begin position="746"/>
        <end position="835"/>
    </location>
</feature>
<evidence type="ECO:0000259" key="5">
    <source>
        <dbReference type="PROSITE" id="PS50835"/>
    </source>
</evidence>
<accession>A0A9Q0MFG9</accession>
<feature type="non-terminal residue" evidence="7">
    <location>
        <position position="3224"/>
    </location>
</feature>
<evidence type="ECO:0000256" key="1">
    <source>
        <dbReference type="ARBA" id="ARBA00022737"/>
    </source>
</evidence>
<dbReference type="FunFam" id="2.60.40.10:FF:000333">
    <property type="entry name" value="Down syndrome cell adhesion molecule"/>
    <property type="match status" value="1"/>
</dbReference>
<name>A0A9Q0MFG9_BLOTA</name>
<feature type="domain" description="Ig-like" evidence="5">
    <location>
        <begin position="2251"/>
        <end position="2337"/>
    </location>
</feature>
<evidence type="ECO:0000313" key="8">
    <source>
        <dbReference type="Proteomes" id="UP001142055"/>
    </source>
</evidence>
<dbReference type="InterPro" id="IPR007110">
    <property type="entry name" value="Ig-like_dom"/>
</dbReference>
<keyword evidence="1" id="KW-0677">Repeat</keyword>
<feature type="domain" description="Fibronectin type-III" evidence="6">
    <location>
        <begin position="2987"/>
        <end position="3093"/>
    </location>
</feature>
<dbReference type="PROSITE" id="PS50853">
    <property type="entry name" value="FN3"/>
    <property type="match status" value="5"/>
</dbReference>
<dbReference type="Pfam" id="PF13927">
    <property type="entry name" value="Ig_3"/>
    <property type="match status" value="10"/>
</dbReference>
<dbReference type="SMART" id="SM00060">
    <property type="entry name" value="FN3"/>
    <property type="match status" value="5"/>
</dbReference>
<feature type="domain" description="Ig-like" evidence="5">
    <location>
        <begin position="1931"/>
        <end position="2031"/>
    </location>
</feature>
<feature type="compositionally biased region" description="Polar residues" evidence="3">
    <location>
        <begin position="1"/>
        <end position="17"/>
    </location>
</feature>
<protein>
    <recommendedName>
        <fullName evidence="9">Dscam</fullName>
    </recommendedName>
</protein>
<dbReference type="GO" id="GO:0030154">
    <property type="term" value="P:cell differentiation"/>
    <property type="evidence" value="ECO:0007669"/>
    <property type="project" value="UniProtKB-ARBA"/>
</dbReference>
<evidence type="ECO:0000313" key="7">
    <source>
        <dbReference type="EMBL" id="KAJ6222590.1"/>
    </source>
</evidence>
<feature type="domain" description="Ig-like" evidence="5">
    <location>
        <begin position="1027"/>
        <end position="1103"/>
    </location>
</feature>
<dbReference type="InterPro" id="IPR003599">
    <property type="entry name" value="Ig_sub"/>
</dbReference>
<feature type="domain" description="Fibronectin type-III" evidence="6">
    <location>
        <begin position="2770"/>
        <end position="2872"/>
    </location>
</feature>
<dbReference type="PROSITE" id="PS50835">
    <property type="entry name" value="IG_LIKE"/>
    <property type="match status" value="26"/>
</dbReference>
<dbReference type="FunFam" id="2.60.40.10:FF:000028">
    <property type="entry name" value="Neuronal cell adhesion molecule"/>
    <property type="match status" value="2"/>
</dbReference>
<dbReference type="PANTHER" id="PTHR13817">
    <property type="entry name" value="TITIN"/>
    <property type="match status" value="1"/>
</dbReference>
<feature type="domain" description="Ig-like" evidence="5">
    <location>
        <begin position="840"/>
        <end position="916"/>
    </location>
</feature>
<dbReference type="InterPro" id="IPR013098">
    <property type="entry name" value="Ig_I-set"/>
</dbReference>
<dbReference type="InterPro" id="IPR036179">
    <property type="entry name" value="Ig-like_dom_sf"/>
</dbReference>
<feature type="domain" description="Ig-like" evidence="5">
    <location>
        <begin position="1630"/>
        <end position="1723"/>
    </location>
</feature>
<feature type="domain" description="Fibronectin type-III" evidence="6">
    <location>
        <begin position="2877"/>
        <end position="2983"/>
    </location>
</feature>
<feature type="domain" description="Ig-like" evidence="5">
    <location>
        <begin position="1184"/>
        <end position="1258"/>
    </location>
</feature>
<dbReference type="SMART" id="SM00409">
    <property type="entry name" value="IG"/>
    <property type="match status" value="25"/>
</dbReference>
<dbReference type="Pfam" id="PF00041">
    <property type="entry name" value="fn3"/>
    <property type="match status" value="5"/>
</dbReference>
<dbReference type="SMART" id="SM00408">
    <property type="entry name" value="IGc2"/>
    <property type="match status" value="25"/>
</dbReference>
<sequence length="3224" mass="362971">ENEIGKSSASPTITFTTGEEEPSAPPNDIAVEPLGPTTIRITWRSPPIENWNGDIKGYYLGYKKAHEPNFPYVNTFVSANSHESSSSSGLNVRPTIATSKKEITFHEHFIRQLAKGTEYTIVIKAYNSAGSGPQSHEILAHTFDGDLPPTLQLSVIDTTEDTISLRWHQKLQGAFQQTPVTSYSIHVQKEGEQKWKDIPIIPSVNPSPDPTSLFNSYSYVLESLEPNVHYKIYVTAVNRFGVGDPSNVIVTRTVNGMAVMQHEIMRTFNDGSYYLQPMFMWPILVASVLVVIVMIIAYACVRKTRNEVENAFALDAATLNKRLSAAYNVGTTPRYMDFEKTGANMMMGEQANIYPTPYATLPVGAVGGSVKLVSLPIETESIEGLSHIMFCNLLQGTKPVYFEWTIDGKPLMNRSSSVIKVENQETFSLLKIRNLKRNHSAVYTCYGKNGRSMDSTSTRLIVQAKPKLLELNKKIEVLQNMTYFLQCHLISGSKPIFFQWIKNNEKLSTTDNIKIDNHPTLSLLSIKQLNNTDSGTYSCQAQNAFGTDRTSTQLFVKVPPKLGNITPFHSRPLGTLFILNCNVYEGSQPLQFQWYKNEQPIQQPGNVNIETKQFFSHLSLSNIGVNDSGNYSCVVSNPFGIDTQWSMLQVKVSPKIAKFQPFNSQPNESPFMLNCNVYQGSQPMQFKWFKNEILLNPNDVEIETKNIFSHLILPKIGIDDAANYSCVVSNPFGIDRQWSVLQVKGPKLLPLIKSMDLLEGHNFVISCNIYSGNGPFVFHWFKDDRPFNEHVRHKIDITENFSMLTLKNLSKIDAGTYKCQVNNAFGSDSSSSVINIKVSPKIGKFNQFDSRPLGSPFILTCSVYQGSQPLQFKWFKNDKMINSENVEIETKSIVSLLTIPKIEIEDSANFSCIVSNPFGIDHQWSVLQVKEKPQIVPLVKSIDLLERKNFALSCNILNGNGPFVFQWFKNNQPFKDQSRHKIDTTENISFLTLKNLTKTDSGTYKCEVKNAFGTDSSSSLINIKVSPKIVKFNPFHSQPNGSLVILTCNAYQGSHPLKFQWFKNEHPIGIGKAEIETKQQFSQLTLPKIFAEDSANYSCVVSNPFGIDRQWSVLQVKGSQPLQFKWYKNEEPISLENVETKSFFSQLTLPKINVDDSGNYSCVASNSFGFDTQWSVLQVKVHLCSYAMFIKASQPLQFKWFKNEIPFNSEDVEIETKNIFSHLTLPKIGIEDSANYSCVVSNQFGFDTQWSVLQVKVSPKIVQFHPFHSQPNGSLVILTCNAYQGSHPLKFQWFKNEHPIGIGKAVIETKQQFSQLTLPKISAEDSANYSCVVSNPFGIDKQWSVLQVKVTPKIVKFQPFYSQPNESPLVLTCNAYQGSQPLQFKWFKNEKPLSLENVETKSFFSQLTLSKINVDDSGNYSCVASNSFGFDTQWSVLQVKVPPKIAKFQPFNSQPIGSPFMLTCNVYQGSQLLQFKWFKNEILLNSEDVEIETKNIFSHLTLPKIDIEDSANYSCVVSNQFGFDTQWSVLQVKVSPKITKFHPFYSQPNESQFMLTCNVYQGLKPLKFIWFKNGQKLESNEKVEIDTKNMFSHLSLSKIGVDDSANYSCSVSNPFGVDTQWSVLQVKGQPKLFHLPTEVDLQENLTYTLTCNLVSGTRPVHFEWTTNGGRIPLVESERLRMEKTDSFSSLMFKSLHRNDSNTYTCTATNGFGTDSTATQLIIKDVPRILPFNRHLTQPIGSSLFLVCNAIQGSKPLRFEWFRDGHQLMGTSTVIDPKRYSIETRTTLSHFTLNDLTVHDSYANFSCSVGNDYGNDLQWTVLQVQDSPPQLAKLLPFVSQPTGSTLFLTCNAILGSKPISFHWYRNGIEIVSNHVDHKSIDQIRYTIDSKQSFSHFSLVDIVREDSANYSCTAQNVFGFDTQWSFLQVKDAPRLLNFVPSISQPQGTTMVLTCNTIGGNKPFQFVWLKDGLDVSSLSTLSSIPLLDVSRYSIDHKQTYSQLTLFDIRPTDSGNFTCIVSNEIGSDSQSSILHVKDIPKIVNLNPLFIQPKGSPFNLMCSVISGTKPLRFQWLKNGMEFDQSSNGFEAKRYDIDTKPFSSHFALHDIDSNDAGNYSCIVSNSFGFDAQWSVLQVKVLFFTLFCCVVHLIDSTEPPQLLPLPKHNPQPTGTSLFLTCNLYRGSKPLVFRWFKDGTELTGSSDISSRYMIDTRTTFSHLTLHDLQSTDSGNFSCSVNNPFGLDLQWTMFTVQDAPRLNKNSFGNVSALANTFQLFTCSVISGSKPIIFTWMRNDRPISESDGVHIETNDMFSFLTLKSIKQTDSAHYTCQASNVDGSDSVTIHLMVKVKPKLVPLHNSLELFLNSTYILSCHVLSGTKPMIFEWHKDGHKLTNSEHIHIEERSGSFSLVTFSNLSTNDSGLYECTAKNGDGMDTTSTRLVVQGKPNLLKHNSQIELVPNISYVLQCISLAGNKPMVFSWTKNGQAISTDSYMKIDLTDSVSSITFSNLRPEDSGTFECKATNIYGSDTTSTHLIVKDKPKLNHLSKQVTQTENSFYIFTCSISSGSSPIVFTWFRNGKPLTSNNEFVVENNEKFSFLRLHQVNRLHSGNYTCLAKNQHGFDSFSVQLVVKVPPSWIKEPKDVNLRIGEDYSVECLADGLPKPAIKWITPSAPVKFEEKYHSIQVKRGEGTVLKCNATGDRPILFKWTKDGVKLDKLGEHHYDISEIPTHRGMLSELSIRSVQKTDGAIYKCDAENEHGKDDRTIKLVVVEEPGPPTNVKINEVWSRSASVSWRPSYNGNSPVNKFIIQYWRRQSAPQRLHEFNVSSSQTSALVKNLNQACHMRCLQQQKKKTIFTAENEVGKSEPSDTVTFFTGEEEPSAPPHDISIEPKGPTTIRITWRAPPKESWNGIIKGYYVGYRKSKDSNTAYTLKSVDSKHSDPALIENELYEYFLRDMFKGSEYEVVIKAYNLAGSGPQSHVLLARTLDGDLPPAQHLAAVDTSSNTISLRWNQKDNRDLQTPVTSYTLHYQREGEPKWREIPLSSLTTSSPPVESSIPTFTYTLQNLESGVQYRVFVTALNRYGFSDPSNIVITKTVGERVLAQGKMFNHFYDAPYYLQPEFTIPILSAIVIVIVIIIFAYVCVRHAKHRAAANSLILDSATLGKHGFAYSTTPRYADFDKVSGKPLIMTEQGTIFPTPYATMPMDDGQQSWDRQGQAFKKDSHIYDHPQ</sequence>
<evidence type="ECO:0000256" key="2">
    <source>
        <dbReference type="ARBA" id="ARBA00023319"/>
    </source>
</evidence>
<dbReference type="InterPro" id="IPR003961">
    <property type="entry name" value="FN3_dom"/>
</dbReference>
<dbReference type="GO" id="GO:0009653">
    <property type="term" value="P:anatomical structure morphogenesis"/>
    <property type="evidence" value="ECO:0007669"/>
    <property type="project" value="UniProtKB-ARBA"/>
</dbReference>
<feature type="domain" description="Ig-like" evidence="5">
    <location>
        <begin position="2441"/>
        <end position="2532"/>
    </location>
</feature>
<comment type="caution">
    <text evidence="7">The sequence shown here is derived from an EMBL/GenBank/DDBJ whole genome shotgun (WGS) entry which is preliminary data.</text>
</comment>
<feature type="domain" description="Ig-like" evidence="5">
    <location>
        <begin position="1259"/>
        <end position="1351"/>
    </location>
</feature>
<feature type="transmembrane region" description="Helical" evidence="4">
    <location>
        <begin position="279"/>
        <end position="299"/>
    </location>
</feature>
<evidence type="ECO:0000256" key="3">
    <source>
        <dbReference type="SAM" id="MobiDB-lite"/>
    </source>
</evidence>
<proteinExistence type="predicted"/>
<dbReference type="InterPro" id="IPR013783">
    <property type="entry name" value="Ig-like_fold"/>
</dbReference>
<feature type="domain" description="Ig-like" evidence="5">
    <location>
        <begin position="1123"/>
        <end position="1182"/>
    </location>
</feature>
<dbReference type="FunFam" id="2.60.40.10:FF:000719">
    <property type="entry name" value="nephrin isoform X1"/>
    <property type="match status" value="1"/>
</dbReference>
<feature type="domain" description="Ig-like" evidence="5">
    <location>
        <begin position="654"/>
        <end position="730"/>
    </location>
</feature>
<organism evidence="7 8">
    <name type="scientific">Blomia tropicalis</name>
    <name type="common">Mite</name>
    <dbReference type="NCBI Taxonomy" id="40697"/>
    <lineage>
        <taxon>Eukaryota</taxon>
        <taxon>Metazoa</taxon>
        <taxon>Ecdysozoa</taxon>
        <taxon>Arthropoda</taxon>
        <taxon>Chelicerata</taxon>
        <taxon>Arachnida</taxon>
        <taxon>Acari</taxon>
        <taxon>Acariformes</taxon>
        <taxon>Sarcoptiformes</taxon>
        <taxon>Astigmata</taxon>
        <taxon>Glycyphagoidea</taxon>
        <taxon>Echimyopodidae</taxon>
        <taxon>Blomia</taxon>
    </lineage>
</organism>
<dbReference type="FunFam" id="2.60.40.10:FF:000107">
    <property type="entry name" value="Myosin, light chain kinase a"/>
    <property type="match status" value="5"/>
</dbReference>
<dbReference type="SUPFAM" id="SSF48726">
    <property type="entry name" value="Immunoglobulin"/>
    <property type="match status" value="25"/>
</dbReference>
<evidence type="ECO:0000259" key="6">
    <source>
        <dbReference type="PROSITE" id="PS50853"/>
    </source>
</evidence>
<dbReference type="PANTHER" id="PTHR13817:SF73">
    <property type="entry name" value="FIBRONECTIN TYPE-III DOMAIN-CONTAINING PROTEIN"/>
    <property type="match status" value="1"/>
</dbReference>
<feature type="domain" description="Ig-like" evidence="5">
    <location>
        <begin position="466"/>
        <end position="557"/>
    </location>
</feature>
<dbReference type="CDD" id="cd00063">
    <property type="entry name" value="FN3"/>
    <property type="match status" value="5"/>
</dbReference>
<feature type="domain" description="Ig-like" evidence="5">
    <location>
        <begin position="2036"/>
        <end position="2120"/>
    </location>
</feature>
<feature type="domain" description="Ig-like" evidence="5">
    <location>
        <begin position="1726"/>
        <end position="1817"/>
    </location>
</feature>
<feature type="domain" description="Ig-like" evidence="5">
    <location>
        <begin position="2346"/>
        <end position="2436"/>
    </location>
</feature>
<keyword evidence="4" id="KW-1133">Transmembrane helix</keyword>
<feature type="domain" description="Ig-like" evidence="5">
    <location>
        <begin position="560"/>
        <end position="653"/>
    </location>
</feature>
<dbReference type="Pfam" id="PF07679">
    <property type="entry name" value="I-set"/>
    <property type="match status" value="14"/>
</dbReference>
<feature type="region of interest" description="Disordered" evidence="3">
    <location>
        <begin position="1"/>
        <end position="32"/>
    </location>
</feature>
<keyword evidence="4" id="KW-0472">Membrane</keyword>
<dbReference type="SUPFAM" id="SSF49265">
    <property type="entry name" value="Fibronectin type III"/>
    <property type="match status" value="4"/>
</dbReference>
<feature type="domain" description="Fibronectin type-III" evidence="6">
    <location>
        <begin position="25"/>
        <end position="145"/>
    </location>
</feature>
<dbReference type="InterPro" id="IPR013106">
    <property type="entry name" value="Ig_V-set"/>
</dbReference>
<feature type="domain" description="Ig-like" evidence="5">
    <location>
        <begin position="1828"/>
        <end position="1914"/>
    </location>
</feature>
<dbReference type="Proteomes" id="UP001142055">
    <property type="component" value="Chromosome 1"/>
</dbReference>
<keyword evidence="8" id="KW-1185">Reference proteome</keyword>
<dbReference type="Gene3D" id="2.60.40.10">
    <property type="entry name" value="Immunoglobulins"/>
    <property type="match status" value="31"/>
</dbReference>
<gene>
    <name evidence="7" type="ORF">RDWZM_001135</name>
</gene>